<dbReference type="CDD" id="cd00082">
    <property type="entry name" value="HisKA"/>
    <property type="match status" value="1"/>
</dbReference>
<evidence type="ECO:0000256" key="3">
    <source>
        <dbReference type="ARBA" id="ARBA00022553"/>
    </source>
</evidence>
<keyword evidence="6" id="KW-0418">Kinase</keyword>
<sequence>MVDTLYERTAAPERSSDTALRRELYFFTLYRALVAALFGLLAFSQLSVEWIELREPLLARAVAIAYLVLAGVLFLTGRRPRFGLARQVAFGLAADILATTLMLHALAELQTGIALALVVNIAAGAILLSLRGALFFGIGAGVLGLIEYLVGQTGGVTTRNLAEVLMFGAAYVAVTVLGHLLGRQMRESHELAEQRRAEVANLAQLNELIIRRMRTGVLVVDVTGVVHLSNEAAWGLLGQPHPGGMELDQLAPQLARRLFLWRVENKNDISPMAVGKDMPEFVPRFARLSVSNELFVIFLDDTSLMSRRAEELTLTNLGRLSASIAHEIRNPLAAISYSAQLLEESPDIPEADRRLVEIIVNHCHRMNGIIENVLNLSRRERSRPESVDLSQWVTQFVDDYKNGHHLERDELRGVAQTRHLHAMVDPQQLHQVVTALVQNALNHGRLPGEAARVTVTSRKINDTSPPLVEVIDRGPGIPAKVADTIFEPFFTTHEHGTGLGLYIARQLCEANQASLEYVPVAGGGSCFRISLPHAQRLDNLPTTRPRPGRVEG</sequence>
<dbReference type="SMART" id="SM00388">
    <property type="entry name" value="HisKA"/>
    <property type="match status" value="1"/>
</dbReference>
<dbReference type="Pfam" id="PF25323">
    <property type="entry name" value="6TM_PilS"/>
    <property type="match status" value="1"/>
</dbReference>
<gene>
    <name evidence="6" type="ORF">HNQ52_002533</name>
</gene>
<dbReference type="InterPro" id="IPR036097">
    <property type="entry name" value="HisK_dim/P_sf"/>
</dbReference>
<dbReference type="PROSITE" id="PS50109">
    <property type="entry name" value="HIS_KIN"/>
    <property type="match status" value="1"/>
</dbReference>
<keyword evidence="6" id="KW-0808">Transferase</keyword>
<dbReference type="SUPFAM" id="SSF55874">
    <property type="entry name" value="ATPase domain of HSP90 chaperone/DNA topoisomerase II/histidine kinase"/>
    <property type="match status" value="1"/>
</dbReference>
<protein>
    <recommendedName>
        <fullName evidence="2">histidine kinase</fullName>
        <ecNumber evidence="2">2.7.13.3</ecNumber>
    </recommendedName>
</protein>
<feature type="transmembrane region" description="Helical" evidence="4">
    <location>
        <begin position="162"/>
        <end position="181"/>
    </location>
</feature>
<dbReference type="PANTHER" id="PTHR43065">
    <property type="entry name" value="SENSOR HISTIDINE KINASE"/>
    <property type="match status" value="1"/>
</dbReference>
<keyword evidence="7" id="KW-1185">Reference proteome</keyword>
<keyword evidence="3" id="KW-0597">Phosphoprotein</keyword>
<dbReference type="InterPro" id="IPR004358">
    <property type="entry name" value="Sig_transdc_His_kin-like_C"/>
</dbReference>
<dbReference type="Gene3D" id="1.10.287.130">
    <property type="match status" value="1"/>
</dbReference>
<feature type="transmembrane region" description="Helical" evidence="4">
    <location>
        <begin position="133"/>
        <end position="150"/>
    </location>
</feature>
<evidence type="ECO:0000259" key="5">
    <source>
        <dbReference type="PROSITE" id="PS50109"/>
    </source>
</evidence>
<dbReference type="InterPro" id="IPR003661">
    <property type="entry name" value="HisK_dim/P_dom"/>
</dbReference>
<feature type="domain" description="Histidine kinase" evidence="5">
    <location>
        <begin position="323"/>
        <end position="535"/>
    </location>
</feature>
<dbReference type="InterPro" id="IPR003594">
    <property type="entry name" value="HATPase_dom"/>
</dbReference>
<keyword evidence="4" id="KW-0812">Transmembrane</keyword>
<comment type="caution">
    <text evidence="6">The sequence shown here is derived from an EMBL/GenBank/DDBJ whole genome shotgun (WGS) entry which is preliminary data.</text>
</comment>
<dbReference type="PANTHER" id="PTHR43065:SF52">
    <property type="entry name" value="SENSOR PROTEIN KINASE PILS"/>
    <property type="match status" value="1"/>
</dbReference>
<accession>A0A7W8DA71</accession>
<name>A0A7W8DA71_9GAMM</name>
<dbReference type="EC" id="2.7.13.3" evidence="2"/>
<evidence type="ECO:0000256" key="1">
    <source>
        <dbReference type="ARBA" id="ARBA00000085"/>
    </source>
</evidence>
<dbReference type="InterPro" id="IPR005467">
    <property type="entry name" value="His_kinase_dom"/>
</dbReference>
<evidence type="ECO:0000313" key="7">
    <source>
        <dbReference type="Proteomes" id="UP000521199"/>
    </source>
</evidence>
<dbReference type="RefSeq" id="WP_183961520.1">
    <property type="nucleotide sequence ID" value="NZ_JACHHP010000004.1"/>
</dbReference>
<comment type="catalytic activity">
    <reaction evidence="1">
        <text>ATP + protein L-histidine = ADP + protein N-phospho-L-histidine.</text>
        <dbReference type="EC" id="2.7.13.3"/>
    </reaction>
</comment>
<evidence type="ECO:0000313" key="6">
    <source>
        <dbReference type="EMBL" id="MBB5208983.1"/>
    </source>
</evidence>
<dbReference type="EMBL" id="JACHHP010000004">
    <property type="protein sequence ID" value="MBB5208983.1"/>
    <property type="molecule type" value="Genomic_DNA"/>
</dbReference>
<dbReference type="AlphaFoldDB" id="A0A7W8DA71"/>
<dbReference type="SUPFAM" id="SSF47384">
    <property type="entry name" value="Homodimeric domain of signal transducing histidine kinase"/>
    <property type="match status" value="1"/>
</dbReference>
<keyword evidence="4" id="KW-1133">Transmembrane helix</keyword>
<proteinExistence type="predicted"/>
<dbReference type="Gene3D" id="3.30.565.10">
    <property type="entry name" value="Histidine kinase-like ATPase, C-terminal domain"/>
    <property type="match status" value="1"/>
</dbReference>
<dbReference type="Proteomes" id="UP000521199">
    <property type="component" value="Unassembled WGS sequence"/>
</dbReference>
<dbReference type="Pfam" id="PF02518">
    <property type="entry name" value="HATPase_c"/>
    <property type="match status" value="1"/>
</dbReference>
<dbReference type="PRINTS" id="PR00344">
    <property type="entry name" value="BCTRLSENSOR"/>
</dbReference>
<feature type="transmembrane region" description="Helical" evidence="4">
    <location>
        <begin position="57"/>
        <end position="76"/>
    </location>
</feature>
<reference evidence="6 7" key="1">
    <citation type="submission" date="2020-08" db="EMBL/GenBank/DDBJ databases">
        <title>Genomic Encyclopedia of Type Strains, Phase IV (KMG-IV): sequencing the most valuable type-strain genomes for metagenomic binning, comparative biology and taxonomic classification.</title>
        <authorList>
            <person name="Goeker M."/>
        </authorList>
    </citation>
    <scope>NUCLEOTIDE SEQUENCE [LARGE SCALE GENOMIC DNA]</scope>
    <source>
        <strain evidence="6 7">DSM 24163</strain>
    </source>
</reference>
<feature type="transmembrane region" description="Helical" evidence="4">
    <location>
        <begin position="88"/>
        <end position="106"/>
    </location>
</feature>
<evidence type="ECO:0000256" key="4">
    <source>
        <dbReference type="SAM" id="Phobius"/>
    </source>
</evidence>
<organism evidence="6 7">
    <name type="scientific">Chiayiivirga flava</name>
    <dbReference type="NCBI Taxonomy" id="659595"/>
    <lineage>
        <taxon>Bacteria</taxon>
        <taxon>Pseudomonadati</taxon>
        <taxon>Pseudomonadota</taxon>
        <taxon>Gammaproteobacteria</taxon>
        <taxon>Lysobacterales</taxon>
        <taxon>Lysobacteraceae</taxon>
        <taxon>Chiayiivirga</taxon>
    </lineage>
</organism>
<feature type="transmembrane region" description="Helical" evidence="4">
    <location>
        <begin position="24"/>
        <end position="45"/>
    </location>
</feature>
<dbReference type="SMART" id="SM00387">
    <property type="entry name" value="HATPase_c"/>
    <property type="match status" value="1"/>
</dbReference>
<dbReference type="InterPro" id="IPR036890">
    <property type="entry name" value="HATPase_C_sf"/>
</dbReference>
<dbReference type="CDD" id="cd00075">
    <property type="entry name" value="HATPase"/>
    <property type="match status" value="1"/>
</dbReference>
<dbReference type="Pfam" id="PF00512">
    <property type="entry name" value="HisKA"/>
    <property type="match status" value="1"/>
</dbReference>
<keyword evidence="4" id="KW-0472">Membrane</keyword>
<evidence type="ECO:0000256" key="2">
    <source>
        <dbReference type="ARBA" id="ARBA00012438"/>
    </source>
</evidence>
<dbReference type="GO" id="GO:0000155">
    <property type="term" value="F:phosphorelay sensor kinase activity"/>
    <property type="evidence" value="ECO:0007669"/>
    <property type="project" value="InterPro"/>
</dbReference>